<reference evidence="2" key="1">
    <citation type="submission" date="2023-02" db="EMBL/GenBank/DDBJ databases">
        <title>Tahibacter soli sp. nov. isolated from soil.</title>
        <authorList>
            <person name="Baek J.H."/>
            <person name="Lee J.K."/>
            <person name="Choi D.G."/>
            <person name="Jeon C.O."/>
        </authorList>
    </citation>
    <scope>NUCLEOTIDE SEQUENCE</scope>
    <source>
        <strain evidence="2">BL</strain>
    </source>
</reference>
<proteinExistence type="predicted"/>
<protein>
    <submittedName>
        <fullName evidence="2">Class I SAM-dependent methyltransferase</fullName>
    </submittedName>
</protein>
<accession>A0A9X4BIH4</accession>
<dbReference type="AlphaFoldDB" id="A0A9X4BIH4"/>
<dbReference type="RefSeq" id="WP_263542327.1">
    <property type="nucleotide sequence ID" value="NZ_JAOVZO020000018.1"/>
</dbReference>
<comment type="caution">
    <text evidence="2">The sequence shown here is derived from an EMBL/GenBank/DDBJ whole genome shotgun (WGS) entry which is preliminary data.</text>
</comment>
<sequence>MKLDLGCGLRKKAGFLGVDMSSECNADIVHDLRVAPWPFEDASVDEVFCSHFLEHLDGAQRIAFMQELHRVLKNGATATIVTPYWSSVGAVQDPTHQWPPVAEQSFLYFNAQARRDMGMGHYEIRANFDLSFALAMDPKFKGKPEAEQAFAARHFLNVVQELHATLVKRPLD</sequence>
<keyword evidence="3" id="KW-1185">Reference proteome</keyword>
<dbReference type="EMBL" id="JAOVZO020000018">
    <property type="protein sequence ID" value="MDC8013633.1"/>
    <property type="molecule type" value="Genomic_DNA"/>
</dbReference>
<organism evidence="2 3">
    <name type="scientific">Tahibacter soli</name>
    <dbReference type="NCBI Taxonomy" id="2983605"/>
    <lineage>
        <taxon>Bacteria</taxon>
        <taxon>Pseudomonadati</taxon>
        <taxon>Pseudomonadota</taxon>
        <taxon>Gammaproteobacteria</taxon>
        <taxon>Lysobacterales</taxon>
        <taxon>Rhodanobacteraceae</taxon>
        <taxon>Tahibacter</taxon>
    </lineage>
</organism>
<evidence type="ECO:0000313" key="3">
    <source>
        <dbReference type="Proteomes" id="UP001139971"/>
    </source>
</evidence>
<evidence type="ECO:0000259" key="1">
    <source>
        <dbReference type="Pfam" id="PF08241"/>
    </source>
</evidence>
<dbReference type="Proteomes" id="UP001139971">
    <property type="component" value="Unassembled WGS sequence"/>
</dbReference>
<dbReference type="CDD" id="cd02440">
    <property type="entry name" value="AdoMet_MTases"/>
    <property type="match status" value="1"/>
</dbReference>
<keyword evidence="2" id="KW-0489">Methyltransferase</keyword>
<evidence type="ECO:0000313" key="2">
    <source>
        <dbReference type="EMBL" id="MDC8013633.1"/>
    </source>
</evidence>
<dbReference type="GO" id="GO:0032259">
    <property type="term" value="P:methylation"/>
    <property type="evidence" value="ECO:0007669"/>
    <property type="project" value="UniProtKB-KW"/>
</dbReference>
<dbReference type="InterPro" id="IPR029063">
    <property type="entry name" value="SAM-dependent_MTases_sf"/>
</dbReference>
<dbReference type="Pfam" id="PF08241">
    <property type="entry name" value="Methyltransf_11"/>
    <property type="match status" value="1"/>
</dbReference>
<name>A0A9X4BIH4_9GAMM</name>
<dbReference type="SUPFAM" id="SSF53335">
    <property type="entry name" value="S-adenosyl-L-methionine-dependent methyltransferases"/>
    <property type="match status" value="1"/>
</dbReference>
<dbReference type="GO" id="GO:0008757">
    <property type="term" value="F:S-adenosylmethionine-dependent methyltransferase activity"/>
    <property type="evidence" value="ECO:0007669"/>
    <property type="project" value="InterPro"/>
</dbReference>
<gene>
    <name evidence="2" type="ORF">OD750_013910</name>
</gene>
<dbReference type="InterPro" id="IPR013216">
    <property type="entry name" value="Methyltransf_11"/>
</dbReference>
<keyword evidence="2" id="KW-0808">Transferase</keyword>
<feature type="domain" description="Methyltransferase type 11" evidence="1">
    <location>
        <begin position="34"/>
        <end position="77"/>
    </location>
</feature>
<dbReference type="Gene3D" id="3.40.50.150">
    <property type="entry name" value="Vaccinia Virus protein VP39"/>
    <property type="match status" value="1"/>
</dbReference>